<evidence type="ECO:0000313" key="5">
    <source>
        <dbReference type="Proteomes" id="UP000005237"/>
    </source>
</evidence>
<dbReference type="PANTHER" id="PTHR36688">
    <property type="entry name" value="ENDO/EXONUCLEASE/PHOSPHATASE DOMAIN-CONTAINING PROTEIN"/>
    <property type="match status" value="1"/>
</dbReference>
<evidence type="ECO:0000313" key="4">
    <source>
        <dbReference type="EnsemblMetazoa" id="CJA39441c.1"/>
    </source>
</evidence>
<feature type="region of interest" description="Disordered" evidence="2">
    <location>
        <begin position="434"/>
        <end position="479"/>
    </location>
</feature>
<dbReference type="Pfam" id="PF00078">
    <property type="entry name" value="RVT_1"/>
    <property type="match status" value="1"/>
</dbReference>
<dbReference type="CDD" id="cd01650">
    <property type="entry name" value="RT_nLTR_like"/>
    <property type="match status" value="1"/>
</dbReference>
<accession>A0A8R1ELH4</accession>
<feature type="region of interest" description="Disordered" evidence="2">
    <location>
        <begin position="403"/>
        <end position="422"/>
    </location>
</feature>
<evidence type="ECO:0000256" key="2">
    <source>
        <dbReference type="SAM" id="MobiDB-lite"/>
    </source>
</evidence>
<dbReference type="SUPFAM" id="SSF56672">
    <property type="entry name" value="DNA/RNA polymerases"/>
    <property type="match status" value="1"/>
</dbReference>
<keyword evidence="1" id="KW-0175">Coiled coil</keyword>
<feature type="compositionally biased region" description="Polar residues" evidence="2">
    <location>
        <begin position="182"/>
        <end position="204"/>
    </location>
</feature>
<dbReference type="EnsemblMetazoa" id="CJA39441c.1">
    <property type="protein sequence ID" value="CJA39441c.1"/>
    <property type="gene ID" value="WBGene00215288"/>
</dbReference>
<dbReference type="Proteomes" id="UP000005237">
    <property type="component" value="Unassembled WGS sequence"/>
</dbReference>
<protein>
    <submittedName>
        <fullName evidence="4">Reverse transcriptase domain-containing protein</fullName>
    </submittedName>
</protein>
<feature type="region of interest" description="Disordered" evidence="2">
    <location>
        <begin position="151"/>
        <end position="216"/>
    </location>
</feature>
<reference evidence="4" key="2">
    <citation type="submission" date="2022-06" db="UniProtKB">
        <authorList>
            <consortium name="EnsemblMetazoa"/>
        </authorList>
    </citation>
    <scope>IDENTIFICATION</scope>
    <source>
        <strain evidence="4">DF5081</strain>
    </source>
</reference>
<feature type="compositionally biased region" description="Acidic residues" evidence="2">
    <location>
        <begin position="1"/>
        <end position="13"/>
    </location>
</feature>
<dbReference type="AlphaFoldDB" id="A0A8R1ELH4"/>
<proteinExistence type="predicted"/>
<keyword evidence="5" id="KW-1185">Reference proteome</keyword>
<dbReference type="InterPro" id="IPR043502">
    <property type="entry name" value="DNA/RNA_pol_sf"/>
</dbReference>
<dbReference type="InterPro" id="IPR000477">
    <property type="entry name" value="RT_dom"/>
</dbReference>
<feature type="coiled-coil region" evidence="1">
    <location>
        <begin position="348"/>
        <end position="375"/>
    </location>
</feature>
<feature type="compositionally biased region" description="Basic and acidic residues" evidence="2">
    <location>
        <begin position="460"/>
        <end position="473"/>
    </location>
</feature>
<feature type="region of interest" description="Disordered" evidence="2">
    <location>
        <begin position="1"/>
        <end position="21"/>
    </location>
</feature>
<feature type="compositionally biased region" description="Polar residues" evidence="2">
    <location>
        <begin position="404"/>
        <end position="422"/>
    </location>
</feature>
<sequence length="736" mass="83651">MRSEIFQEEENDDDRSPLLRITDDLPAASPNAKYLELESCEDEMNWLRALYFDADMHRRRWMAALMFEIAQRAMFRFAPALANFERAQQKFDHLLTLHGKQRPLLDMMLTKIRGTYFMPLETNLFLYDAKLISFGELVDSEIHPKDWKNRRESLRKHRRQKPKQTSQIEEFFERQTADSDSDSASEIRSDPSSSMGSTESLNNSRRGKQARKEVSKAHREMILLKMRSKPANPDITFAKEKRAMGPKRWKTRRRLNETLEGIADLDRFKLELKLPAKKHHLLNYVTQLIVNNSDTAHWSWGDLKMQTRIGRIPPVHRMKSRHISRIKNGKVKVTGAPAGVALPAMENHSHLDSNLKALNDKIEAARRELRRLCWHQKIEDMEDKRKIDCNALWRVIKGLKPKTKSTGSIKLPNGTTTTNPKTIANAVASSLVAEDQKEAEEIAPPTTSELDQSCGGEVGDSEREALKSSRTGRDMPPAPQHVPGHCINLMAELFNASIDENKSRTPGRKPTFRPVSLLSPVAKVLERIILERIRREIESPKDQHAFKKNHSTTTAITEATSCIVGGLNMEKPACRTIMTCLDMKAAFDTISIAKLLCGLEGAIADKKVCGWLGNYLHKRRINVQYDDVKSNWLTLRGGVPQGAVLSPNLFNFFIRDVPAIPDTKIITYADDMTLLVQDPLLSKAAEKSQDALDSLQKWFKDKHLDISAGKSTVTIFTADTKEFKYDPGLKWEGTVI</sequence>
<dbReference type="PANTHER" id="PTHR36688:SF1">
    <property type="entry name" value="ENDONUCLEASE_EXONUCLEASE_PHOSPHATASE DOMAIN-CONTAINING PROTEIN"/>
    <property type="match status" value="1"/>
</dbReference>
<feature type="domain" description="Reverse transcriptase" evidence="3">
    <location>
        <begin position="487"/>
        <end position="736"/>
    </location>
</feature>
<evidence type="ECO:0000259" key="3">
    <source>
        <dbReference type="PROSITE" id="PS50878"/>
    </source>
</evidence>
<evidence type="ECO:0000256" key="1">
    <source>
        <dbReference type="SAM" id="Coils"/>
    </source>
</evidence>
<dbReference type="PROSITE" id="PS50878">
    <property type="entry name" value="RT_POL"/>
    <property type="match status" value="1"/>
</dbReference>
<organism evidence="4 5">
    <name type="scientific">Caenorhabditis japonica</name>
    <dbReference type="NCBI Taxonomy" id="281687"/>
    <lineage>
        <taxon>Eukaryota</taxon>
        <taxon>Metazoa</taxon>
        <taxon>Ecdysozoa</taxon>
        <taxon>Nematoda</taxon>
        <taxon>Chromadorea</taxon>
        <taxon>Rhabditida</taxon>
        <taxon>Rhabditina</taxon>
        <taxon>Rhabditomorpha</taxon>
        <taxon>Rhabditoidea</taxon>
        <taxon>Rhabditidae</taxon>
        <taxon>Peloderinae</taxon>
        <taxon>Caenorhabditis</taxon>
    </lineage>
</organism>
<name>A0A8R1ELH4_CAEJA</name>
<dbReference type="InterPro" id="IPR052560">
    <property type="entry name" value="RdDP_mobile_element"/>
</dbReference>
<feature type="compositionally biased region" description="Basic residues" evidence="2">
    <location>
        <begin position="153"/>
        <end position="162"/>
    </location>
</feature>
<reference evidence="5" key="1">
    <citation type="submission" date="2010-08" db="EMBL/GenBank/DDBJ databases">
        <authorList>
            <consortium name="Caenorhabditis japonica Sequencing Consortium"/>
            <person name="Wilson R.K."/>
        </authorList>
    </citation>
    <scope>NUCLEOTIDE SEQUENCE [LARGE SCALE GENOMIC DNA]</scope>
    <source>
        <strain evidence="5">DF5081</strain>
    </source>
</reference>